<accession>A0ABV1NZ22</accession>
<dbReference type="EMBL" id="JBEGDP010000010">
    <property type="protein sequence ID" value="MEQ7847728.1"/>
    <property type="molecule type" value="Genomic_DNA"/>
</dbReference>
<dbReference type="Gene3D" id="3.30.2400.10">
    <property type="entry name" value="Major capsid protein gp5"/>
    <property type="match status" value="1"/>
</dbReference>
<comment type="subcellular location">
    <subcellularLocation>
        <location evidence="1">Virion</location>
    </subcellularLocation>
</comment>
<dbReference type="InterPro" id="IPR024455">
    <property type="entry name" value="Phage_capsid"/>
</dbReference>
<dbReference type="Proteomes" id="UP001482520">
    <property type="component" value="Unassembled WGS sequence"/>
</dbReference>
<evidence type="ECO:0000313" key="3">
    <source>
        <dbReference type="EMBL" id="MEQ7847728.1"/>
    </source>
</evidence>
<comment type="caution">
    <text evidence="3">The sequence shown here is derived from an EMBL/GenBank/DDBJ whole genome shotgun (WGS) entry which is preliminary data.</text>
</comment>
<organism evidence="3 4">
    <name type="scientific">Nocardioides kribbensis</name>
    <dbReference type="NCBI Taxonomy" id="305517"/>
    <lineage>
        <taxon>Bacteria</taxon>
        <taxon>Bacillati</taxon>
        <taxon>Actinomycetota</taxon>
        <taxon>Actinomycetes</taxon>
        <taxon>Propionibacteriales</taxon>
        <taxon>Nocardioidaceae</taxon>
        <taxon>Nocardioides</taxon>
    </lineage>
</organism>
<dbReference type="SUPFAM" id="SSF56563">
    <property type="entry name" value="Major capsid protein gp5"/>
    <property type="match status" value="1"/>
</dbReference>
<reference evidence="3 4" key="1">
    <citation type="submission" date="2024-02" db="EMBL/GenBank/DDBJ databases">
        <title>Full genome sequence of Nocardioides kribbensis.</title>
        <authorList>
            <person name="Poletto B.L."/>
            <person name="Silva G."/>
            <person name="Galante D."/>
            <person name="Campos K.R."/>
            <person name="Santos M.B.N."/>
            <person name="Sacchi C.T."/>
        </authorList>
    </citation>
    <scope>NUCLEOTIDE SEQUENCE [LARGE SCALE GENOMIC DNA]</scope>
    <source>
        <strain evidence="3 4">O4R</strain>
    </source>
</reference>
<sequence>MPYNSLVTRSNTSALVPEEVSTAMLTSLSAQSAVLEMGNVIPISRNQERFPVLSALPTAYFVSGDTGLKQTTQAAWDNKYMYVEEIATIIPIPDAVIDDSGFDVWGYLQPLMEAAIARTLDAAVIFGTNAPTTWATEGNLVGKADAAGNVVARGTNNAAAGGIYGDLSDLVGKLEADGYQPDGAVGNITLKGRLRQTRATDGQTIPFPADIPEPMYALPGLWPAGTNAAELLVGDWTKLVVGVRQDMTYKLITEGVITDNTGAIVYNLPQQDMSALRLVFRAAYAVSNPINYQEGVAANRSPFAVLRSPAT</sequence>
<evidence type="ECO:0000256" key="1">
    <source>
        <dbReference type="ARBA" id="ARBA00004328"/>
    </source>
</evidence>
<proteinExistence type="predicted"/>
<dbReference type="Gene3D" id="3.30.2320.10">
    <property type="entry name" value="hypothetical protein PF0899 domain"/>
    <property type="match status" value="1"/>
</dbReference>
<dbReference type="NCBIfam" id="TIGR01554">
    <property type="entry name" value="major_cap_HK97"/>
    <property type="match status" value="1"/>
</dbReference>
<gene>
    <name evidence="3" type="ORF">V6R90_10595</name>
</gene>
<dbReference type="RefSeq" id="WP_349804646.1">
    <property type="nucleotide sequence ID" value="NZ_JBEGDP010000010.1"/>
</dbReference>
<keyword evidence="4" id="KW-1185">Reference proteome</keyword>
<evidence type="ECO:0000259" key="2">
    <source>
        <dbReference type="Pfam" id="PF05065"/>
    </source>
</evidence>
<protein>
    <submittedName>
        <fullName evidence="3">Phage major capsid protein</fullName>
    </submittedName>
</protein>
<feature type="domain" description="Phage capsid-like C-terminal" evidence="2">
    <location>
        <begin position="14"/>
        <end position="289"/>
    </location>
</feature>
<name>A0ABV1NZ22_9ACTN</name>
<evidence type="ECO:0000313" key="4">
    <source>
        <dbReference type="Proteomes" id="UP001482520"/>
    </source>
</evidence>
<dbReference type="Pfam" id="PF05065">
    <property type="entry name" value="Phage_capsid"/>
    <property type="match status" value="1"/>
</dbReference>
<dbReference type="InterPro" id="IPR054612">
    <property type="entry name" value="Phage_capsid-like_C"/>
</dbReference>